<feature type="coiled-coil region" evidence="1">
    <location>
        <begin position="450"/>
        <end position="477"/>
    </location>
</feature>
<dbReference type="EMBL" id="HBIJ01001959">
    <property type="protein sequence ID" value="CAE0360644.1"/>
    <property type="molecule type" value="Transcribed_RNA"/>
</dbReference>
<organism evidence="3">
    <name type="scientific">Aureoumbra lagunensis</name>
    <dbReference type="NCBI Taxonomy" id="44058"/>
    <lineage>
        <taxon>Eukaryota</taxon>
        <taxon>Sar</taxon>
        <taxon>Stramenopiles</taxon>
        <taxon>Ochrophyta</taxon>
        <taxon>Pelagophyceae</taxon>
        <taxon>Pelagomonadales</taxon>
        <taxon>Aureoumbra</taxon>
    </lineage>
</organism>
<name>A0A7S3JP98_9STRA</name>
<reference evidence="3" key="1">
    <citation type="submission" date="2021-01" db="EMBL/GenBank/DDBJ databases">
        <authorList>
            <person name="Corre E."/>
            <person name="Pelletier E."/>
            <person name="Niang G."/>
            <person name="Scheremetjew M."/>
            <person name="Finn R."/>
            <person name="Kale V."/>
            <person name="Holt S."/>
            <person name="Cochrane G."/>
            <person name="Meng A."/>
            <person name="Brown T."/>
            <person name="Cohen L."/>
        </authorList>
    </citation>
    <scope>NUCLEOTIDE SEQUENCE</scope>
    <source>
        <strain evidence="3">CCMP1510</strain>
    </source>
</reference>
<feature type="coiled-coil region" evidence="1">
    <location>
        <begin position="1909"/>
        <end position="1997"/>
    </location>
</feature>
<keyword evidence="1" id="KW-0175">Coiled coil</keyword>
<feature type="coiled-coil region" evidence="1">
    <location>
        <begin position="227"/>
        <end position="254"/>
    </location>
</feature>
<protein>
    <submittedName>
        <fullName evidence="3">Uncharacterized protein</fullName>
    </submittedName>
</protein>
<gene>
    <name evidence="3" type="ORF">ALAG00032_LOCUS1374</name>
</gene>
<feature type="coiled-coil region" evidence="1">
    <location>
        <begin position="1714"/>
        <end position="1874"/>
    </location>
</feature>
<feature type="coiled-coil region" evidence="1">
    <location>
        <begin position="707"/>
        <end position="756"/>
    </location>
</feature>
<sequence>MEANDGINLERLSALAAWAEIVTGEIGVAAKILQDGGERAALLVLKVTCKVTGIKEQQGCSNPCEEARIRLTTWNKVAGSRFPTVSSQASLTTPEEAMNILEILLWCGACCDQSNRGAHIQRILRLDAPSQEELMKIMKIQMAKQSAASSPRTKTPKRRLTAVREDPIGEDEEIDTEKNKKENPTPNKQGTKEVNDDEILSLRSLLNEQREVANRERDRCLAFEMRCLEAERGLTEAKESISRYEEETAKTKEQFSTCKTKLEETEHKMKALHDEIDVLRPCREKLIQSEKQLEKARELKAELREAREQLNRADGFVSDAEKRALAAETERDKLKLRAAQIDQLEDTIAELRVALEQTSQEKQAITEKAEALATLLTEAQQEQLRTSPNKQPGGDETSLADSSARETVRLTHRVAELEAALAKCDPEKNTNLQRQLDESRRYAGVWQRTAEKAKSELSKQRERYTNLEQKLISVQHRYQDVECIVLANRAELQETEAMGREERRGVWLKKRIEARNEEQRTKAIDWLRRVGNRALEKQWRSEFQILRQACTREVERRVANAKEHNDELQTYHEALSRTKDECAAELEKADAEIKCIKAEAASEKRDALAKAHADFDAQLARFKDTLDRERNVALEDVERRAATKLRQAQRDAEEQVEIAAALSEQLENAKRDHEEKLATTISELEAVHAEKLASTESTIQVAYDRRLAAAEEARAAAERLASDAQTQRTELRRQVAEETRKKLEAWERSKKDAIEAATVATAAAKDLAQATIIESLSGDASSKTAKLSSELTAIRNELHQEQEARYAETEALKLELNEAKVQYRDAVAASKAQLESIIAEHNENLQSLRASLHEAHEQLESTKMTANAQDEQHRIKLRELSSEWTQRLAAAQDSLRAAHVAELAATCLRAEDRRHRTLEQESRSCELKLEAAVLATSQEYERRIVQLSDDFQQRERELVSELENACQGHTLALQRAIEHHEEALESQARAAEIELKAHDQNFQRLSGELEATRLEMKTYIASAESKLRATISNAETRLIQSQQNAEDQIEAERAAAEASKWLAVQSLENELNELQKTIAADREKAVQKLEEALETERTAFDDRTERLVSEHELALRASIAAMERERVSALKAAEEDKLASVAAAKRAVALQKNKAHDAAIEAAVRSAREAHAARLAQAEQQAAAEKNRLEELLDSTERRHAAQLAALNTRNGDESKLAVEAALFEAKRKEAAVVRSVIADADAAAATALDAMRALWQRQTQATNERHRDAREAAVASSCAKMYLDAIESEHVRLEAHQRELEEICQEQKLIAAKQLAEALRERDEVQSRFERETAIELENRLMEAADASQIELKALREKLSTEHKRALETVLAEADAKLAQYIATQAADAEYLAQTHTHKLQAVESRLRQQFEAELDVLRDQTDTLRQELESANDARIDSDAELTSLVANLEEVKSTLKITQTERDRIQAELDAEREANAATTDEIRSKLLTMRAEAAAKLKNERESARVELTSRLASAQREAAARLSTTVEEVRAKCKAEATSAEGALRLEAERSKLAAIQEVLEAADLQRLEAVDNARSELQEELTNDYQRKVDEVKAQHQRDIIALEEKFKERQVSNDEQLSTQIESFKAQQEAAFEEQEASYQQRLTQELEALKVQHNDALKEQESSFQTYFNEQVTIIEARHEDALRNQEALHQEDLNAQLEMSRGINLTEHEGRIVELEAKHQEALSAARKEIESQHTATLEQMQQKHITELERLVAENAQTLDQVRQAHAVELDHLETEMAERAKRAVSETEAKARKVAEAAIARIGSERHEERSTAQMQELADAKQQVADLEDKLKSQECYGMKLLAQKDSKIETLTNQLFKLTREYQFFKSTRGSPTNSSVGGVSLNGVVIDPEKCAALLQKFERDYQSLSNRYNAELARKLEEAEEADDEQYAIETRRHQRLEAQLQEKTLGLSAATRETYEAKMIVEKLQNKLQDVQLENTRLAANIARVDLGRSTFSENLPTTPVGNIHVDDLDDQAALSSPNEVRKQLDKHRQERAKNSGQISTNKKRKKTTSSAAKENVFQTPLSGNSTAAGLRY</sequence>
<feature type="region of interest" description="Disordered" evidence="2">
    <location>
        <begin position="2036"/>
        <end position="2089"/>
    </location>
</feature>
<feature type="coiled-coil region" evidence="1">
    <location>
        <begin position="561"/>
        <end position="606"/>
    </location>
</feature>
<feature type="compositionally biased region" description="Polar residues" evidence="2">
    <location>
        <begin position="143"/>
        <end position="153"/>
    </location>
</feature>
<evidence type="ECO:0000256" key="1">
    <source>
        <dbReference type="SAM" id="Coils"/>
    </source>
</evidence>
<evidence type="ECO:0000256" key="2">
    <source>
        <dbReference type="SAM" id="MobiDB-lite"/>
    </source>
</evidence>
<feature type="region of interest" description="Disordered" evidence="2">
    <location>
        <begin position="141"/>
        <end position="194"/>
    </location>
</feature>
<feature type="coiled-coil region" evidence="1">
    <location>
        <begin position="1168"/>
        <end position="1206"/>
    </location>
</feature>
<evidence type="ECO:0000313" key="3">
    <source>
        <dbReference type="EMBL" id="CAE0360644.1"/>
    </source>
</evidence>
<proteinExistence type="predicted"/>
<feature type="compositionally biased region" description="Basic and acidic residues" evidence="2">
    <location>
        <begin position="2036"/>
        <end position="2050"/>
    </location>
</feature>
<feature type="compositionally biased region" description="Polar residues" evidence="2">
    <location>
        <begin position="2073"/>
        <end position="2089"/>
    </location>
</feature>
<feature type="region of interest" description="Disordered" evidence="2">
    <location>
        <begin position="380"/>
        <end position="406"/>
    </location>
</feature>
<feature type="coiled-coil region" evidence="1">
    <location>
        <begin position="981"/>
        <end position="1015"/>
    </location>
</feature>
<feature type="coiled-coil region" evidence="1">
    <location>
        <begin position="799"/>
        <end position="865"/>
    </location>
</feature>
<accession>A0A7S3JP98</accession>
<feature type="coiled-coil region" evidence="1">
    <location>
        <begin position="1039"/>
        <end position="1099"/>
    </location>
</feature>
<feature type="coiled-coil region" evidence="1">
    <location>
        <begin position="1409"/>
        <end position="1522"/>
    </location>
</feature>
<feature type="coiled-coil region" evidence="1">
    <location>
        <begin position="645"/>
        <end position="683"/>
    </location>
</feature>